<dbReference type="InterPro" id="IPR041492">
    <property type="entry name" value="HAD_2"/>
</dbReference>
<dbReference type="InterPro" id="IPR036412">
    <property type="entry name" value="HAD-like_sf"/>
</dbReference>
<dbReference type="Gene3D" id="1.10.150.240">
    <property type="entry name" value="Putative phosphatase, domain 2"/>
    <property type="match status" value="1"/>
</dbReference>
<accession>A0ABY4E8U4</accession>
<dbReference type="SFLD" id="SFLDG01135">
    <property type="entry name" value="C1.5.6:_HAD__Beta-PGM__Phospha"/>
    <property type="match status" value="1"/>
</dbReference>
<dbReference type="GO" id="GO:0016787">
    <property type="term" value="F:hydrolase activity"/>
    <property type="evidence" value="ECO:0007669"/>
    <property type="project" value="UniProtKB-KW"/>
</dbReference>
<dbReference type="Gene3D" id="3.40.50.1000">
    <property type="entry name" value="HAD superfamily/HAD-like"/>
    <property type="match status" value="1"/>
</dbReference>
<dbReference type="Proteomes" id="UP000832034">
    <property type="component" value="Chromosome"/>
</dbReference>
<keyword evidence="1" id="KW-0378">Hydrolase</keyword>
<name>A0ABY4E8U4_VITST</name>
<dbReference type="RefSeq" id="WP_019958226.1">
    <property type="nucleotide sequence ID" value="NZ_CP091512.1"/>
</dbReference>
<dbReference type="SFLD" id="SFLDG01129">
    <property type="entry name" value="C1.5:_HAD__Beta-PGM__Phosphata"/>
    <property type="match status" value="1"/>
</dbReference>
<gene>
    <name evidence="1" type="ORF">LVJ81_11180</name>
</gene>
<organism evidence="1 2">
    <name type="scientific">Vitreoscilla stercoraria</name>
    <dbReference type="NCBI Taxonomy" id="61"/>
    <lineage>
        <taxon>Bacteria</taxon>
        <taxon>Pseudomonadati</taxon>
        <taxon>Pseudomonadota</taxon>
        <taxon>Betaproteobacteria</taxon>
        <taxon>Neisseriales</taxon>
        <taxon>Neisseriaceae</taxon>
        <taxon>Vitreoscilla</taxon>
    </lineage>
</organism>
<sequence>MNKPYQALIFDWDGTLADSTSTIVQAVQAAFQDNDLPPPSNEAAQHIIGLALPKAMAYLAPTASELQLQNLAEAYKRRFLHPDNTMRLFEDAKALLPSLRQDYWLTVATGKSRRGLDRALQEVGLNQGFFLATRTVDECASKPSPDMILSLCDELGLEPKDCLMIGDTTHDLWMAHNAGCDAVAVLCGAHTRETLLSAPHVAMVDDFQGFVNWLQSGLKVETV</sequence>
<dbReference type="Pfam" id="PF13419">
    <property type="entry name" value="HAD_2"/>
    <property type="match status" value="1"/>
</dbReference>
<dbReference type="InterPro" id="IPR023214">
    <property type="entry name" value="HAD_sf"/>
</dbReference>
<proteinExistence type="predicted"/>
<protein>
    <submittedName>
        <fullName evidence="1">HAD-IA family hydrolase</fullName>
    </submittedName>
</protein>
<dbReference type="NCBIfam" id="TIGR01549">
    <property type="entry name" value="HAD-SF-IA-v1"/>
    <property type="match status" value="1"/>
</dbReference>
<dbReference type="InterPro" id="IPR023198">
    <property type="entry name" value="PGP-like_dom2"/>
</dbReference>
<evidence type="ECO:0000313" key="2">
    <source>
        <dbReference type="Proteomes" id="UP000832034"/>
    </source>
</evidence>
<dbReference type="PANTHER" id="PTHR43434">
    <property type="entry name" value="PHOSPHOGLYCOLATE PHOSPHATASE"/>
    <property type="match status" value="1"/>
</dbReference>
<evidence type="ECO:0000313" key="1">
    <source>
        <dbReference type="EMBL" id="UOO92167.1"/>
    </source>
</evidence>
<reference evidence="1" key="2">
    <citation type="journal article" date="2022" name="Res Sq">
        <title>Evolution of multicellular longitudinally dividing oral cavity symbionts (Neisseriaceae).</title>
        <authorList>
            <person name="Nyongesa S."/>
            <person name="Weber P."/>
            <person name="Bernet E."/>
            <person name="Pullido F."/>
            <person name="Nieckarz M."/>
            <person name="Delaby M."/>
            <person name="Nieves C."/>
            <person name="Viehboeck T."/>
            <person name="Krause N."/>
            <person name="Rivera-Millot A."/>
            <person name="Nakamura A."/>
            <person name="Vischer N."/>
            <person name="VanNieuwenhze M."/>
            <person name="Brun Y."/>
            <person name="Cava F."/>
            <person name="Bulgheresi S."/>
            <person name="Veyrier F."/>
        </authorList>
    </citation>
    <scope>NUCLEOTIDE SEQUENCE</scope>
    <source>
        <strain evidence="1">SAG 1488-6</strain>
    </source>
</reference>
<dbReference type="SUPFAM" id="SSF56784">
    <property type="entry name" value="HAD-like"/>
    <property type="match status" value="1"/>
</dbReference>
<dbReference type="EMBL" id="CP091512">
    <property type="protein sequence ID" value="UOO92167.1"/>
    <property type="molecule type" value="Genomic_DNA"/>
</dbReference>
<reference evidence="1" key="1">
    <citation type="submission" date="2021-12" db="EMBL/GenBank/DDBJ databases">
        <authorList>
            <person name="Veyrier F.J."/>
        </authorList>
    </citation>
    <scope>NUCLEOTIDE SEQUENCE</scope>
    <source>
        <strain evidence="1">SAG 1488-6</strain>
    </source>
</reference>
<dbReference type="SFLD" id="SFLDS00003">
    <property type="entry name" value="Haloacid_Dehalogenase"/>
    <property type="match status" value="1"/>
</dbReference>
<keyword evidence="2" id="KW-1185">Reference proteome</keyword>
<dbReference type="InterPro" id="IPR006439">
    <property type="entry name" value="HAD-SF_hydro_IA"/>
</dbReference>
<dbReference type="InterPro" id="IPR050155">
    <property type="entry name" value="HAD-like_hydrolase_sf"/>
</dbReference>
<dbReference type="PANTHER" id="PTHR43434:SF24">
    <property type="entry name" value="HYDROLASE-RELATED"/>
    <property type="match status" value="1"/>
</dbReference>